<organism evidence="1 2">
    <name type="scientific">Phaeodactylum tricornutum (strain CCAP 1055/1)</name>
    <dbReference type="NCBI Taxonomy" id="556484"/>
    <lineage>
        <taxon>Eukaryota</taxon>
        <taxon>Sar</taxon>
        <taxon>Stramenopiles</taxon>
        <taxon>Ochrophyta</taxon>
        <taxon>Bacillariophyta</taxon>
        <taxon>Bacillariophyceae</taxon>
        <taxon>Bacillariophycidae</taxon>
        <taxon>Naviculales</taxon>
        <taxon>Phaeodactylaceae</taxon>
        <taxon>Phaeodactylum</taxon>
    </lineage>
</organism>
<sequence length="102" mass="10746">MAYEDVEADSEYWYPTHNSLLTKIRVWVSVKGYGNSDGASKGILGGLSDGNDKGCKDGEANGIPNAFNNGAIEGFDDSVADVALEGTPDDKALELPGGDEDF</sequence>
<reference evidence="1 2" key="1">
    <citation type="journal article" date="2008" name="Nature">
        <title>The Phaeodactylum genome reveals the evolutionary history of diatom genomes.</title>
        <authorList>
            <person name="Bowler C."/>
            <person name="Allen A.E."/>
            <person name="Badger J.H."/>
            <person name="Grimwood J."/>
            <person name="Jabbari K."/>
            <person name="Kuo A."/>
            <person name="Maheswari U."/>
            <person name="Martens C."/>
            <person name="Maumus F."/>
            <person name="Otillar R.P."/>
            <person name="Rayko E."/>
            <person name="Salamov A."/>
            <person name="Vandepoele K."/>
            <person name="Beszteri B."/>
            <person name="Gruber A."/>
            <person name="Heijde M."/>
            <person name="Katinka M."/>
            <person name="Mock T."/>
            <person name="Valentin K."/>
            <person name="Verret F."/>
            <person name="Berges J.A."/>
            <person name="Brownlee C."/>
            <person name="Cadoret J.P."/>
            <person name="Chiovitti A."/>
            <person name="Choi C.J."/>
            <person name="Coesel S."/>
            <person name="De Martino A."/>
            <person name="Detter J.C."/>
            <person name="Durkin C."/>
            <person name="Falciatore A."/>
            <person name="Fournet J."/>
            <person name="Haruta M."/>
            <person name="Huysman M.J."/>
            <person name="Jenkins B.D."/>
            <person name="Jiroutova K."/>
            <person name="Jorgensen R.E."/>
            <person name="Joubert Y."/>
            <person name="Kaplan A."/>
            <person name="Kroger N."/>
            <person name="Kroth P.G."/>
            <person name="La Roche J."/>
            <person name="Lindquist E."/>
            <person name="Lommer M."/>
            <person name="Martin-Jezequel V."/>
            <person name="Lopez P.J."/>
            <person name="Lucas S."/>
            <person name="Mangogna M."/>
            <person name="McGinnis K."/>
            <person name="Medlin L.K."/>
            <person name="Montsant A."/>
            <person name="Oudot-Le Secq M.P."/>
            <person name="Napoli C."/>
            <person name="Obornik M."/>
            <person name="Parker M.S."/>
            <person name="Petit J.L."/>
            <person name="Porcel B.M."/>
            <person name="Poulsen N."/>
            <person name="Robison M."/>
            <person name="Rychlewski L."/>
            <person name="Rynearson T.A."/>
            <person name="Schmutz J."/>
            <person name="Shapiro H."/>
            <person name="Siaut M."/>
            <person name="Stanley M."/>
            <person name="Sussman M.R."/>
            <person name="Taylor A.R."/>
            <person name="Vardi A."/>
            <person name="von Dassow P."/>
            <person name="Vyverman W."/>
            <person name="Willis A."/>
            <person name="Wyrwicz L.S."/>
            <person name="Rokhsar D.S."/>
            <person name="Weissenbach J."/>
            <person name="Armbrust E.V."/>
            <person name="Green B.R."/>
            <person name="Van de Peer Y."/>
            <person name="Grigoriev I.V."/>
        </authorList>
    </citation>
    <scope>NUCLEOTIDE SEQUENCE [LARGE SCALE GENOMIC DNA]</scope>
    <source>
        <strain evidence="1 2">CCAP 1055/1</strain>
    </source>
</reference>
<reference evidence="2" key="2">
    <citation type="submission" date="2008-08" db="EMBL/GenBank/DDBJ databases">
        <authorList>
            <consortium name="Diatom Consortium"/>
            <person name="Grigoriev I."/>
            <person name="Grimwood J."/>
            <person name="Kuo A."/>
            <person name="Otillar R.P."/>
            <person name="Salamov A."/>
            <person name="Detter J.C."/>
            <person name="Lindquist E."/>
            <person name="Shapiro H."/>
            <person name="Lucas S."/>
            <person name="Glavina del Rio T."/>
            <person name="Pitluck S."/>
            <person name="Rokhsar D."/>
            <person name="Bowler C."/>
        </authorList>
    </citation>
    <scope>GENOME REANNOTATION</scope>
    <source>
        <strain evidence="2">CCAP 1055/1</strain>
    </source>
</reference>
<dbReference type="RefSeq" id="XP_002185086.1">
    <property type="nucleotide sequence ID" value="XM_002185050.1"/>
</dbReference>
<gene>
    <name evidence="1" type="ORF">PHATRDRAFT_41082</name>
</gene>
<dbReference type="EMBL" id="CM000629">
    <property type="protein sequence ID" value="EEC43533.1"/>
    <property type="molecule type" value="Genomic_DNA"/>
</dbReference>
<dbReference type="PaxDb" id="2850-Phatr41082"/>
<name>B7GD87_PHATC</name>
<evidence type="ECO:0000313" key="1">
    <source>
        <dbReference type="EMBL" id="EEC43533.1"/>
    </source>
</evidence>
<dbReference type="InParanoid" id="B7GD87"/>
<keyword evidence="2" id="KW-1185">Reference proteome</keyword>
<dbReference type="Proteomes" id="UP000000759">
    <property type="component" value="Chromosome 27"/>
</dbReference>
<proteinExistence type="predicted"/>
<evidence type="ECO:0000313" key="2">
    <source>
        <dbReference type="Proteomes" id="UP000000759"/>
    </source>
</evidence>
<dbReference type="HOGENOM" id="CLU_2282921_0_0_1"/>
<accession>B7GD87</accession>
<dbReference type="GeneID" id="7198873"/>
<protein>
    <submittedName>
        <fullName evidence="1">Uncharacterized protein</fullName>
    </submittedName>
</protein>
<dbReference type="AlphaFoldDB" id="B7GD87"/>
<dbReference type="KEGG" id="pti:PHATRDRAFT_41082"/>